<dbReference type="CDD" id="cd06261">
    <property type="entry name" value="TM_PBP2"/>
    <property type="match status" value="1"/>
</dbReference>
<feature type="transmembrane region" description="Helical" evidence="7">
    <location>
        <begin position="190"/>
        <end position="211"/>
    </location>
</feature>
<protein>
    <submittedName>
        <fullName evidence="9">Carbohydrate ABC transporter permease</fullName>
    </submittedName>
</protein>
<feature type="transmembrane region" description="Helical" evidence="7">
    <location>
        <begin position="303"/>
        <end position="322"/>
    </location>
</feature>
<dbReference type="EMBL" id="CP041663">
    <property type="protein sequence ID" value="QDY88652.1"/>
    <property type="molecule type" value="Genomic_DNA"/>
</dbReference>
<evidence type="ECO:0000256" key="3">
    <source>
        <dbReference type="ARBA" id="ARBA00022475"/>
    </source>
</evidence>
<proteinExistence type="inferred from homology"/>
<feature type="transmembrane region" description="Helical" evidence="7">
    <location>
        <begin position="118"/>
        <end position="145"/>
    </location>
</feature>
<dbReference type="PANTHER" id="PTHR43744">
    <property type="entry name" value="ABC TRANSPORTER PERMEASE PROTEIN MG189-RELATED-RELATED"/>
    <property type="match status" value="1"/>
</dbReference>
<keyword evidence="3" id="KW-1003">Cell membrane</keyword>
<dbReference type="Gene3D" id="1.10.3720.10">
    <property type="entry name" value="MetI-like"/>
    <property type="match status" value="1"/>
</dbReference>
<evidence type="ECO:0000256" key="4">
    <source>
        <dbReference type="ARBA" id="ARBA00022692"/>
    </source>
</evidence>
<dbReference type="SUPFAM" id="SSF161098">
    <property type="entry name" value="MetI-like"/>
    <property type="match status" value="1"/>
</dbReference>
<reference evidence="10" key="1">
    <citation type="submission" date="2019-07" db="EMBL/GenBank/DDBJ databases">
        <title>Complete genome sequences of three Mycoplasma sp. 1220 strains.</title>
        <authorList>
            <person name="Grozner D."/>
            <person name="Forro B."/>
            <person name="Kovacs A.B."/>
            <person name="Marton S."/>
            <person name="Banyai K."/>
            <person name="Kreizinger Z."/>
            <person name="Sulyok K.M."/>
            <person name="Gyuranecz M."/>
        </authorList>
    </citation>
    <scope>NUCLEOTIDE SEQUENCE [LARGE SCALE GENOMIC DNA]</scope>
    <source>
        <strain evidence="10">MYCAV93</strain>
    </source>
</reference>
<evidence type="ECO:0000313" key="10">
    <source>
        <dbReference type="Proteomes" id="UP000317512"/>
    </source>
</evidence>
<evidence type="ECO:0000256" key="1">
    <source>
        <dbReference type="ARBA" id="ARBA00004651"/>
    </source>
</evidence>
<evidence type="ECO:0000313" key="9">
    <source>
        <dbReference type="EMBL" id="QDY88652.1"/>
    </source>
</evidence>
<name>A0A5B8JC63_9MOLU</name>
<keyword evidence="5 7" id="KW-1133">Transmembrane helix</keyword>
<dbReference type="OrthoDB" id="9787837at2"/>
<evidence type="ECO:0000259" key="8">
    <source>
        <dbReference type="PROSITE" id="PS50928"/>
    </source>
</evidence>
<organism evidence="9 10">
    <name type="scientific">Mycoplasma anserisalpingitidis</name>
    <dbReference type="NCBI Taxonomy" id="519450"/>
    <lineage>
        <taxon>Bacteria</taxon>
        <taxon>Bacillati</taxon>
        <taxon>Mycoplasmatota</taxon>
        <taxon>Mollicutes</taxon>
        <taxon>Mycoplasmataceae</taxon>
        <taxon>Mycoplasma</taxon>
    </lineage>
</organism>
<gene>
    <name evidence="9" type="ORF">FOY43_03245</name>
</gene>
<keyword evidence="4 7" id="KW-0812">Transmembrane</keyword>
<dbReference type="InterPro" id="IPR000515">
    <property type="entry name" value="MetI-like"/>
</dbReference>
<dbReference type="InterPro" id="IPR035906">
    <property type="entry name" value="MetI-like_sf"/>
</dbReference>
<dbReference type="PANTHER" id="PTHR43744:SF12">
    <property type="entry name" value="ABC TRANSPORTER PERMEASE PROTEIN MG189-RELATED"/>
    <property type="match status" value="1"/>
</dbReference>
<evidence type="ECO:0000256" key="7">
    <source>
        <dbReference type="RuleBase" id="RU363032"/>
    </source>
</evidence>
<sequence>MFELKLKWQNILIKRRLRRNKEKVSGQVRESSLFNVASISLLKLLLLCLFGVIILFPFFLMISFSFFSWNEALNLKNDFRILPSFNDSYFMIDGKDVPLTWSEGIRFNYMTAIKNEGYWTAVSITGLNVLLSVVLKVFITILMGYAFSLRNWRGKEFVWFCALALLVLPEVALLSGQYKVVRDTRMNETTVGFLFTIALPFVASIFNATMYKNAFESIPGRIKEVALVDGAVGAKYLFKIAIPMVTPTTWTIVILTAIASWNTYLWASIVVFGDSDNLKVVSVWLFKAGLVYNGDEPMTLQSIKMAGAILVNIPMFIAYFVFRKRIMNAVSRQGSTIKG</sequence>
<keyword evidence="6 7" id="KW-0472">Membrane</keyword>
<feature type="domain" description="ABC transmembrane type-1" evidence="8">
    <location>
        <begin position="122"/>
        <end position="322"/>
    </location>
</feature>
<feature type="transmembrane region" description="Helical" evidence="7">
    <location>
        <begin position="44"/>
        <end position="69"/>
    </location>
</feature>
<dbReference type="GO" id="GO:0055085">
    <property type="term" value="P:transmembrane transport"/>
    <property type="evidence" value="ECO:0007669"/>
    <property type="project" value="InterPro"/>
</dbReference>
<dbReference type="AlphaFoldDB" id="A0A5B8JC63"/>
<evidence type="ECO:0000256" key="6">
    <source>
        <dbReference type="ARBA" id="ARBA00023136"/>
    </source>
</evidence>
<dbReference type="PROSITE" id="PS50928">
    <property type="entry name" value="ABC_TM1"/>
    <property type="match status" value="1"/>
</dbReference>
<keyword evidence="2 7" id="KW-0813">Transport</keyword>
<dbReference type="Pfam" id="PF00528">
    <property type="entry name" value="BPD_transp_1"/>
    <property type="match status" value="1"/>
</dbReference>
<evidence type="ECO:0000256" key="2">
    <source>
        <dbReference type="ARBA" id="ARBA00022448"/>
    </source>
</evidence>
<dbReference type="GO" id="GO:0005886">
    <property type="term" value="C:plasma membrane"/>
    <property type="evidence" value="ECO:0007669"/>
    <property type="project" value="UniProtKB-SubCell"/>
</dbReference>
<feature type="transmembrane region" description="Helical" evidence="7">
    <location>
        <begin position="157"/>
        <end position="178"/>
    </location>
</feature>
<dbReference type="RefSeq" id="WP_146309105.1">
    <property type="nucleotide sequence ID" value="NZ_CP041663.1"/>
</dbReference>
<evidence type="ECO:0000256" key="5">
    <source>
        <dbReference type="ARBA" id="ARBA00022989"/>
    </source>
</evidence>
<comment type="similarity">
    <text evidence="7">Belongs to the binding-protein-dependent transport system permease family.</text>
</comment>
<dbReference type="Proteomes" id="UP000317512">
    <property type="component" value="Chromosome"/>
</dbReference>
<accession>A0A5B8JC63</accession>
<comment type="subcellular location">
    <subcellularLocation>
        <location evidence="1 7">Cell membrane</location>
        <topology evidence="1 7">Multi-pass membrane protein</topology>
    </subcellularLocation>
</comment>